<dbReference type="Proteomes" id="UP000317835">
    <property type="component" value="Chromosome"/>
</dbReference>
<keyword evidence="3" id="KW-0479">Metal-binding</keyword>
<dbReference type="Pfam" id="PF13378">
    <property type="entry name" value="MR_MLE_C"/>
    <property type="match status" value="1"/>
</dbReference>
<evidence type="ECO:0000256" key="3">
    <source>
        <dbReference type="ARBA" id="ARBA00022723"/>
    </source>
</evidence>
<dbReference type="GO" id="GO:0016854">
    <property type="term" value="F:racemase and epimerase activity"/>
    <property type="evidence" value="ECO:0007669"/>
    <property type="project" value="UniProtKB-ARBA"/>
</dbReference>
<dbReference type="PROSITE" id="PS00908">
    <property type="entry name" value="MR_MLE_1"/>
    <property type="match status" value="1"/>
</dbReference>
<keyword evidence="4" id="KW-0460">Magnesium</keyword>
<dbReference type="EMBL" id="CP036426">
    <property type="protein sequence ID" value="QDV32461.1"/>
    <property type="molecule type" value="Genomic_DNA"/>
</dbReference>
<evidence type="ECO:0000256" key="1">
    <source>
        <dbReference type="ARBA" id="ARBA00001946"/>
    </source>
</evidence>
<feature type="domain" description="Mandelate racemase/muconate lactonizing enzyme C-terminal" evidence="6">
    <location>
        <begin position="144"/>
        <end position="240"/>
    </location>
</feature>
<dbReference type="Gene3D" id="3.30.390.10">
    <property type="entry name" value="Enolase-like, N-terminal domain"/>
    <property type="match status" value="1"/>
</dbReference>
<evidence type="ECO:0000259" key="6">
    <source>
        <dbReference type="SMART" id="SM00922"/>
    </source>
</evidence>
<gene>
    <name evidence="7" type="primary">ykfB_1</name>
    <name evidence="7" type="ORF">ElP_02930</name>
</gene>
<dbReference type="InterPro" id="IPR029017">
    <property type="entry name" value="Enolase-like_N"/>
</dbReference>
<reference evidence="7 8" key="1">
    <citation type="submission" date="2019-02" db="EMBL/GenBank/DDBJ databases">
        <title>Deep-cultivation of Planctomycetes and their phenomic and genomic characterization uncovers novel biology.</title>
        <authorList>
            <person name="Wiegand S."/>
            <person name="Jogler M."/>
            <person name="Boedeker C."/>
            <person name="Pinto D."/>
            <person name="Vollmers J."/>
            <person name="Rivas-Marin E."/>
            <person name="Kohn T."/>
            <person name="Peeters S.H."/>
            <person name="Heuer A."/>
            <person name="Rast P."/>
            <person name="Oberbeckmann S."/>
            <person name="Bunk B."/>
            <person name="Jeske O."/>
            <person name="Meyerdierks A."/>
            <person name="Storesund J.E."/>
            <person name="Kallscheuer N."/>
            <person name="Luecker S."/>
            <person name="Lage O.M."/>
            <person name="Pohl T."/>
            <person name="Merkel B.J."/>
            <person name="Hornburger P."/>
            <person name="Mueller R.-W."/>
            <person name="Bruemmer F."/>
            <person name="Labrenz M."/>
            <person name="Spormann A.M."/>
            <person name="Op den Camp H."/>
            <person name="Overmann J."/>
            <person name="Amann R."/>
            <person name="Jetten M.S.M."/>
            <person name="Mascher T."/>
            <person name="Medema M.H."/>
            <person name="Devos D.P."/>
            <person name="Kaster A.-K."/>
            <person name="Ovreas L."/>
            <person name="Rohde M."/>
            <person name="Galperin M.Y."/>
            <person name="Jogler C."/>
        </authorList>
    </citation>
    <scope>NUCLEOTIDE SEQUENCE [LARGE SCALE GENOMIC DNA]</scope>
    <source>
        <strain evidence="7 8">ElP</strain>
    </source>
</reference>
<comment type="similarity">
    <text evidence="2">Belongs to the mandelate racemase/muconate lactonizing enzyme family.</text>
</comment>
<dbReference type="Gene3D" id="3.20.20.120">
    <property type="entry name" value="Enolase-like C-terminal domain"/>
    <property type="match status" value="1"/>
</dbReference>
<dbReference type="GO" id="GO:0006518">
    <property type="term" value="P:peptide metabolic process"/>
    <property type="evidence" value="ECO:0007669"/>
    <property type="project" value="UniProtKB-ARBA"/>
</dbReference>
<dbReference type="InterPro" id="IPR013342">
    <property type="entry name" value="Mandelate_racemase_C"/>
</dbReference>
<dbReference type="InterPro" id="IPR036849">
    <property type="entry name" value="Enolase-like_C_sf"/>
</dbReference>
<dbReference type="AlphaFoldDB" id="A0A518GV42"/>
<comment type="cofactor">
    <cofactor evidence="1">
        <name>Mg(2+)</name>
        <dbReference type="ChEBI" id="CHEBI:18420"/>
    </cofactor>
</comment>
<dbReference type="FunFam" id="3.30.390.10:FF:000009">
    <property type="entry name" value="Hydrophobic dipeptide epimerase"/>
    <property type="match status" value="1"/>
</dbReference>
<dbReference type="EC" id="5.1.1.-" evidence="7"/>
<dbReference type="GO" id="GO:0046872">
    <property type="term" value="F:metal ion binding"/>
    <property type="evidence" value="ECO:0007669"/>
    <property type="project" value="UniProtKB-KW"/>
</dbReference>
<evidence type="ECO:0000256" key="4">
    <source>
        <dbReference type="ARBA" id="ARBA00022842"/>
    </source>
</evidence>
<keyword evidence="5 7" id="KW-0413">Isomerase</keyword>
<keyword evidence="8" id="KW-1185">Reference proteome</keyword>
<dbReference type="SMART" id="SM00922">
    <property type="entry name" value="MR_MLE"/>
    <property type="match status" value="1"/>
</dbReference>
<dbReference type="PANTHER" id="PTHR48073:SF2">
    <property type="entry name" value="O-SUCCINYLBENZOATE SYNTHASE"/>
    <property type="match status" value="1"/>
</dbReference>
<dbReference type="SFLD" id="SFLDS00001">
    <property type="entry name" value="Enolase"/>
    <property type="match status" value="1"/>
</dbReference>
<evidence type="ECO:0000256" key="2">
    <source>
        <dbReference type="ARBA" id="ARBA00008031"/>
    </source>
</evidence>
<dbReference type="InterPro" id="IPR018110">
    <property type="entry name" value="Mandel_Rmase/mucon_lact_enz_CS"/>
</dbReference>
<accession>A0A518GV42</accession>
<dbReference type="InterPro" id="IPR029065">
    <property type="entry name" value="Enolase_C-like"/>
</dbReference>
<evidence type="ECO:0000313" key="7">
    <source>
        <dbReference type="EMBL" id="QDV32461.1"/>
    </source>
</evidence>
<dbReference type="RefSeq" id="WP_145266560.1">
    <property type="nucleotide sequence ID" value="NZ_CP036426.1"/>
</dbReference>
<evidence type="ECO:0000256" key="5">
    <source>
        <dbReference type="ARBA" id="ARBA00023235"/>
    </source>
</evidence>
<protein>
    <submittedName>
        <fullName evidence="7">L-Ala-D/L-Glu epimerase</fullName>
        <ecNumber evidence="7">5.1.1.-</ecNumber>
    </submittedName>
</protein>
<proteinExistence type="inferred from homology"/>
<sequence>MKITRLEAIPVSVPLKAGLTTRTAHGDHVTSDYAIVRVHTDSGLVGLGEATVSPIWSGETNRSAVVAVEQILGPAILGMDPTRVHSCRFAMDRALKANPFTKSAVEMALWDLAGKAAGVPVHQLLGGKLRDSIRTKMMIGAFDPPQAVSLAERFLGWGVTCLKVKVGLDPAGDVARVRAVREAAGPDIPITVDANCGWDVPAARYALERLKAFDLLVAEQPLNPVLDDATRDLRSLGLAIMADESVWTAADAMRVCKANAADVISLYPGKNGGLLASIEVAHVAAAAGIPCHMGSNLELGIASAAMLHLAAAVPNIRSDRFPADILGPNYHEADLLTTPLRLEPEAAIVPDSPGLGAELDEGQLDRFRVDR</sequence>
<dbReference type="KEGG" id="tpla:ElP_02930"/>
<organism evidence="7 8">
    <name type="scientific">Tautonia plasticadhaerens</name>
    <dbReference type="NCBI Taxonomy" id="2527974"/>
    <lineage>
        <taxon>Bacteria</taxon>
        <taxon>Pseudomonadati</taxon>
        <taxon>Planctomycetota</taxon>
        <taxon>Planctomycetia</taxon>
        <taxon>Isosphaerales</taxon>
        <taxon>Isosphaeraceae</taxon>
        <taxon>Tautonia</taxon>
    </lineage>
</organism>
<name>A0A518GV42_9BACT</name>
<dbReference type="SUPFAM" id="SSF51604">
    <property type="entry name" value="Enolase C-terminal domain-like"/>
    <property type="match status" value="1"/>
</dbReference>
<dbReference type="InterPro" id="IPR013341">
    <property type="entry name" value="Mandelate_racemase_N_dom"/>
</dbReference>
<dbReference type="SFLD" id="SFLDG00180">
    <property type="entry name" value="muconate_cycloisomerase"/>
    <property type="match status" value="1"/>
</dbReference>
<dbReference type="SUPFAM" id="SSF54826">
    <property type="entry name" value="Enolase N-terminal domain-like"/>
    <property type="match status" value="1"/>
</dbReference>
<evidence type="ECO:0000313" key="8">
    <source>
        <dbReference type="Proteomes" id="UP000317835"/>
    </source>
</evidence>
<dbReference type="GO" id="GO:0009063">
    <property type="term" value="P:amino acid catabolic process"/>
    <property type="evidence" value="ECO:0007669"/>
    <property type="project" value="InterPro"/>
</dbReference>
<dbReference type="OrthoDB" id="9785902at2"/>
<dbReference type="Pfam" id="PF02746">
    <property type="entry name" value="MR_MLE_N"/>
    <property type="match status" value="1"/>
</dbReference>
<dbReference type="PANTHER" id="PTHR48073">
    <property type="entry name" value="O-SUCCINYLBENZOATE SYNTHASE-RELATED"/>
    <property type="match status" value="1"/>
</dbReference>